<keyword evidence="3" id="KW-1185">Reference proteome</keyword>
<dbReference type="RefSeq" id="WP_091315682.1">
    <property type="nucleotide sequence ID" value="NZ_FMIB01000002.1"/>
</dbReference>
<dbReference type="STRING" id="47854.GA0070603_3750"/>
<sequence>MTDLDERLTDRLHALVDGEPHSAAPAATLLERGRRGRRRRTATVAGGTLAVLVLSTAGATTLVHRPAPDRPAVAQASAPAVASPRMELAAAVTASESTSYRVTVRRSNRVDPNWVETTTGAFDPRSADGWLRTPYPDGVSYTEERLVDGVYYVGGSDGRRKLPWKRYPGERKYLPFDVAMGGALGASSDQDGLFQVLKRNDATVTRTGQRAYHFSVEPTGESTGFDADAPLVSEKIVGDVTLGADDRIAELAYEVTLVFRKNGKVGPPTSTQVTMAFSGYGRPVTVERPTRP</sequence>
<name>A0A1C6VCZ6_9ACTN</name>
<accession>A0A1C6VCZ6</accession>
<dbReference type="OrthoDB" id="3372861at2"/>
<dbReference type="Proteomes" id="UP000198605">
    <property type="component" value="Unassembled WGS sequence"/>
</dbReference>
<evidence type="ECO:0000313" key="3">
    <source>
        <dbReference type="Proteomes" id="UP000198605"/>
    </source>
</evidence>
<evidence type="ECO:0000256" key="1">
    <source>
        <dbReference type="SAM" id="Phobius"/>
    </source>
</evidence>
<proteinExistence type="predicted"/>
<keyword evidence="1" id="KW-1133">Transmembrane helix</keyword>
<protein>
    <submittedName>
        <fullName evidence="2">Uncharacterized protein</fullName>
    </submittedName>
</protein>
<dbReference type="EMBL" id="FMIB01000002">
    <property type="protein sequence ID" value="SCL64233.1"/>
    <property type="molecule type" value="Genomic_DNA"/>
</dbReference>
<evidence type="ECO:0000313" key="2">
    <source>
        <dbReference type="EMBL" id="SCL64233.1"/>
    </source>
</evidence>
<reference evidence="3" key="1">
    <citation type="submission" date="2016-06" db="EMBL/GenBank/DDBJ databases">
        <authorList>
            <person name="Varghese N."/>
            <person name="Submissions Spin"/>
        </authorList>
    </citation>
    <scope>NUCLEOTIDE SEQUENCE [LARGE SCALE GENOMIC DNA]</scope>
    <source>
        <strain evidence="3">DSM 44151</strain>
    </source>
</reference>
<dbReference type="Gene3D" id="2.50.20.20">
    <property type="match status" value="1"/>
</dbReference>
<dbReference type="AlphaFoldDB" id="A0A1C6VCZ6"/>
<keyword evidence="1" id="KW-0472">Membrane</keyword>
<feature type="transmembrane region" description="Helical" evidence="1">
    <location>
        <begin position="42"/>
        <end position="63"/>
    </location>
</feature>
<dbReference type="GeneID" id="43280386"/>
<gene>
    <name evidence="2" type="ORF">GA0070603_3750</name>
</gene>
<keyword evidence="1" id="KW-0812">Transmembrane</keyword>
<organism evidence="2 3">
    <name type="scientific">Micromonospora chersina</name>
    <dbReference type="NCBI Taxonomy" id="47854"/>
    <lineage>
        <taxon>Bacteria</taxon>
        <taxon>Bacillati</taxon>
        <taxon>Actinomycetota</taxon>
        <taxon>Actinomycetes</taxon>
        <taxon>Micromonosporales</taxon>
        <taxon>Micromonosporaceae</taxon>
        <taxon>Micromonospora</taxon>
    </lineage>
</organism>